<comment type="caution">
    <text evidence="1">The sequence shown here is derived from an EMBL/GenBank/DDBJ whole genome shotgun (WGS) entry which is preliminary data.</text>
</comment>
<reference evidence="1 2" key="1">
    <citation type="submission" date="2021-06" db="EMBL/GenBank/DDBJ databases">
        <authorList>
            <person name="Kallberg Y."/>
            <person name="Tangrot J."/>
            <person name="Rosling A."/>
        </authorList>
    </citation>
    <scope>NUCLEOTIDE SEQUENCE [LARGE SCALE GENOMIC DNA]</scope>
    <source>
        <strain evidence="1 2">120-4 pot B 10/14</strain>
    </source>
</reference>
<gene>
    <name evidence="1" type="ORF">GMARGA_LOCUS42041</name>
</gene>
<name>A0ABN7XDX9_GIGMA</name>
<accession>A0ABN7XDX9</accession>
<feature type="non-terminal residue" evidence="1">
    <location>
        <position position="1"/>
    </location>
</feature>
<sequence>FIRPVDSNASLFTVEATHDNDISSLYIECALMEWSGKAGIIWIDETMSSFYILFPNSNHICLNFGCSNRPTASFFVISKNLPPFQSLQQKSEYTHLFTDKQLMSDGFMEAENFINLMRYHQLIEWFKSKPKFMEFSAEDNLERREFLNSAKCLGGIHLKEFHDDIEYVFV</sequence>
<proteinExistence type="predicted"/>
<evidence type="ECO:0000313" key="1">
    <source>
        <dbReference type="EMBL" id="CAG8853220.1"/>
    </source>
</evidence>
<organism evidence="1 2">
    <name type="scientific">Gigaspora margarita</name>
    <dbReference type="NCBI Taxonomy" id="4874"/>
    <lineage>
        <taxon>Eukaryota</taxon>
        <taxon>Fungi</taxon>
        <taxon>Fungi incertae sedis</taxon>
        <taxon>Mucoromycota</taxon>
        <taxon>Glomeromycotina</taxon>
        <taxon>Glomeromycetes</taxon>
        <taxon>Diversisporales</taxon>
        <taxon>Gigasporaceae</taxon>
        <taxon>Gigaspora</taxon>
    </lineage>
</organism>
<keyword evidence="2" id="KW-1185">Reference proteome</keyword>
<evidence type="ECO:0000313" key="2">
    <source>
        <dbReference type="Proteomes" id="UP000789901"/>
    </source>
</evidence>
<dbReference type="EMBL" id="CAJVQB010121509">
    <property type="protein sequence ID" value="CAG8853220.1"/>
    <property type="molecule type" value="Genomic_DNA"/>
</dbReference>
<protein>
    <submittedName>
        <fullName evidence="1">4886_t:CDS:1</fullName>
    </submittedName>
</protein>
<dbReference type="Proteomes" id="UP000789901">
    <property type="component" value="Unassembled WGS sequence"/>
</dbReference>